<organism evidence="1 2">
    <name type="scientific">Pluteus cervinus</name>
    <dbReference type="NCBI Taxonomy" id="181527"/>
    <lineage>
        <taxon>Eukaryota</taxon>
        <taxon>Fungi</taxon>
        <taxon>Dikarya</taxon>
        <taxon>Basidiomycota</taxon>
        <taxon>Agaricomycotina</taxon>
        <taxon>Agaricomycetes</taxon>
        <taxon>Agaricomycetidae</taxon>
        <taxon>Agaricales</taxon>
        <taxon>Pluteineae</taxon>
        <taxon>Pluteaceae</taxon>
        <taxon>Pluteus</taxon>
    </lineage>
</organism>
<protein>
    <submittedName>
        <fullName evidence="1">Uncharacterized protein</fullName>
    </submittedName>
</protein>
<proteinExistence type="predicted"/>
<dbReference type="EMBL" id="ML208402">
    <property type="protein sequence ID" value="TFK66541.1"/>
    <property type="molecule type" value="Genomic_DNA"/>
</dbReference>
<name>A0ACD3ALX4_9AGAR</name>
<keyword evidence="2" id="KW-1185">Reference proteome</keyword>
<gene>
    <name evidence="1" type="ORF">BDN72DRAFT_823307</name>
</gene>
<reference evidence="1 2" key="1">
    <citation type="journal article" date="2019" name="Nat. Ecol. Evol.">
        <title>Megaphylogeny resolves global patterns of mushroom evolution.</title>
        <authorList>
            <person name="Varga T."/>
            <person name="Krizsan K."/>
            <person name="Foldi C."/>
            <person name="Dima B."/>
            <person name="Sanchez-Garcia M."/>
            <person name="Sanchez-Ramirez S."/>
            <person name="Szollosi G.J."/>
            <person name="Szarkandi J.G."/>
            <person name="Papp V."/>
            <person name="Albert L."/>
            <person name="Andreopoulos W."/>
            <person name="Angelini C."/>
            <person name="Antonin V."/>
            <person name="Barry K.W."/>
            <person name="Bougher N.L."/>
            <person name="Buchanan P."/>
            <person name="Buyck B."/>
            <person name="Bense V."/>
            <person name="Catcheside P."/>
            <person name="Chovatia M."/>
            <person name="Cooper J."/>
            <person name="Damon W."/>
            <person name="Desjardin D."/>
            <person name="Finy P."/>
            <person name="Geml J."/>
            <person name="Haridas S."/>
            <person name="Hughes K."/>
            <person name="Justo A."/>
            <person name="Karasinski D."/>
            <person name="Kautmanova I."/>
            <person name="Kiss B."/>
            <person name="Kocsube S."/>
            <person name="Kotiranta H."/>
            <person name="LaButti K.M."/>
            <person name="Lechner B.E."/>
            <person name="Liimatainen K."/>
            <person name="Lipzen A."/>
            <person name="Lukacs Z."/>
            <person name="Mihaltcheva S."/>
            <person name="Morgado L.N."/>
            <person name="Niskanen T."/>
            <person name="Noordeloos M.E."/>
            <person name="Ohm R.A."/>
            <person name="Ortiz-Santana B."/>
            <person name="Ovrebo C."/>
            <person name="Racz N."/>
            <person name="Riley R."/>
            <person name="Savchenko A."/>
            <person name="Shiryaev A."/>
            <person name="Soop K."/>
            <person name="Spirin V."/>
            <person name="Szebenyi C."/>
            <person name="Tomsovsky M."/>
            <person name="Tulloss R.E."/>
            <person name="Uehling J."/>
            <person name="Grigoriev I.V."/>
            <person name="Vagvolgyi C."/>
            <person name="Papp T."/>
            <person name="Martin F.M."/>
            <person name="Miettinen O."/>
            <person name="Hibbett D.S."/>
            <person name="Nagy L.G."/>
        </authorList>
    </citation>
    <scope>NUCLEOTIDE SEQUENCE [LARGE SCALE GENOMIC DNA]</scope>
    <source>
        <strain evidence="1 2">NL-1719</strain>
    </source>
</reference>
<evidence type="ECO:0000313" key="1">
    <source>
        <dbReference type="EMBL" id="TFK66541.1"/>
    </source>
</evidence>
<accession>A0ACD3ALX4</accession>
<dbReference type="Proteomes" id="UP000308600">
    <property type="component" value="Unassembled WGS sequence"/>
</dbReference>
<sequence length="83" mass="9241">MPATPVYHYTNLATNEQIASLLPPDHPEMICLQTGTHVPETKYGLLGILAAIFWFPLGIGICLLDRRVRCTRCGLMIDEGICR</sequence>
<evidence type="ECO:0000313" key="2">
    <source>
        <dbReference type="Proteomes" id="UP000308600"/>
    </source>
</evidence>